<dbReference type="Proteomes" id="UP001064048">
    <property type="component" value="Chromosome 13"/>
</dbReference>
<evidence type="ECO:0000313" key="1">
    <source>
        <dbReference type="EMBL" id="KAI8421061.1"/>
    </source>
</evidence>
<organism evidence="1 2">
    <name type="scientific">Choristoneura fumiferana</name>
    <name type="common">Spruce budworm moth</name>
    <name type="synonym">Archips fumiferana</name>
    <dbReference type="NCBI Taxonomy" id="7141"/>
    <lineage>
        <taxon>Eukaryota</taxon>
        <taxon>Metazoa</taxon>
        <taxon>Ecdysozoa</taxon>
        <taxon>Arthropoda</taxon>
        <taxon>Hexapoda</taxon>
        <taxon>Insecta</taxon>
        <taxon>Pterygota</taxon>
        <taxon>Neoptera</taxon>
        <taxon>Endopterygota</taxon>
        <taxon>Lepidoptera</taxon>
        <taxon>Glossata</taxon>
        <taxon>Ditrysia</taxon>
        <taxon>Tortricoidea</taxon>
        <taxon>Tortricidae</taxon>
        <taxon>Tortricinae</taxon>
        <taxon>Choristoneura</taxon>
    </lineage>
</organism>
<evidence type="ECO:0000313" key="2">
    <source>
        <dbReference type="Proteomes" id="UP001064048"/>
    </source>
</evidence>
<reference evidence="1 2" key="1">
    <citation type="journal article" date="2022" name="Genome Biol. Evol.">
        <title>The Spruce Budworm Genome: Reconstructing the Evolutionary History of Antifreeze Proteins.</title>
        <authorList>
            <person name="Beliveau C."/>
            <person name="Gagne P."/>
            <person name="Picq S."/>
            <person name="Vernygora O."/>
            <person name="Keeling C.I."/>
            <person name="Pinkney K."/>
            <person name="Doucet D."/>
            <person name="Wen F."/>
            <person name="Johnston J.S."/>
            <person name="Maaroufi H."/>
            <person name="Boyle B."/>
            <person name="Laroche J."/>
            <person name="Dewar K."/>
            <person name="Juretic N."/>
            <person name="Blackburn G."/>
            <person name="Nisole A."/>
            <person name="Brunet B."/>
            <person name="Brandao M."/>
            <person name="Lumley L."/>
            <person name="Duan J."/>
            <person name="Quan G."/>
            <person name="Lucarotti C.J."/>
            <person name="Roe A.D."/>
            <person name="Sperling F.A.H."/>
            <person name="Levesque R.C."/>
            <person name="Cusson M."/>
        </authorList>
    </citation>
    <scope>NUCLEOTIDE SEQUENCE [LARGE SCALE GENOMIC DNA]</scope>
    <source>
        <strain evidence="1">Glfc:IPQL:Cfum</strain>
    </source>
</reference>
<protein>
    <submittedName>
        <fullName evidence="1">Uncharacterized protein</fullName>
    </submittedName>
</protein>
<proteinExistence type="predicted"/>
<accession>A0ACC0JA97</accession>
<gene>
    <name evidence="1" type="ORF">MSG28_008185</name>
</gene>
<dbReference type="EMBL" id="CM046113">
    <property type="protein sequence ID" value="KAI8421061.1"/>
    <property type="molecule type" value="Genomic_DNA"/>
</dbReference>
<name>A0ACC0JA97_CHOFU</name>
<comment type="caution">
    <text evidence="1">The sequence shown here is derived from an EMBL/GenBank/DDBJ whole genome shotgun (WGS) entry which is preliminary data.</text>
</comment>
<sequence length="247" mass="27979">MTFLLIDLSGGTGELLKMAGHWYRLDSSYRNKRRWLCARGCAARLHTAGKRVVFSDPKVLWYCAARGRFQCTATLRTFNRELVAVAAPAIYVPSRTGKNLLLHDGYTFYLKNLQAHGRKQWYCSSRDMAGCRADVITAPAARGGSGDILFLVRGRHIHRPPNYYFTPDGKRLKRSEHAPLEGSKVACVVAGAWSEVSWRARWVVVRRCSTALLHAPSCRVSVRARRRCDCQLNKHSFRTSPSYSYKP</sequence>
<keyword evidence="2" id="KW-1185">Reference proteome</keyword>